<keyword evidence="6" id="KW-1185">Reference proteome</keyword>
<dbReference type="RefSeq" id="WP_220806654.1">
    <property type="nucleotide sequence ID" value="NZ_BPMK01000002.1"/>
</dbReference>
<dbReference type="CDD" id="cd09020">
    <property type="entry name" value="D-hex-6-P-epi_like"/>
    <property type="match status" value="1"/>
</dbReference>
<dbReference type="InterPro" id="IPR008183">
    <property type="entry name" value="Aldose_1/G6P_1-epimerase"/>
</dbReference>
<keyword evidence="3 4" id="KW-0413">Isomerase</keyword>
<evidence type="ECO:0000256" key="4">
    <source>
        <dbReference type="PIRNR" id="PIRNR016020"/>
    </source>
</evidence>
<dbReference type="SUPFAM" id="SSF74650">
    <property type="entry name" value="Galactose mutarotase-like"/>
    <property type="match status" value="1"/>
</dbReference>
<comment type="caution">
    <text evidence="5">The sequence shown here is derived from an EMBL/GenBank/DDBJ whole genome shotgun (WGS) entry which is preliminary data.</text>
</comment>
<dbReference type="InterPro" id="IPR014718">
    <property type="entry name" value="GH-type_carb-bd"/>
</dbReference>
<protein>
    <recommendedName>
        <fullName evidence="4">Putative glucose-6-phosphate 1-epimerase</fullName>
        <ecNumber evidence="4">5.1.3.15</ecNumber>
    </recommendedName>
</protein>
<comment type="similarity">
    <text evidence="2 4">Belongs to the glucose-6-phosphate 1-epimerase family.</text>
</comment>
<dbReference type="InterPro" id="IPR011013">
    <property type="entry name" value="Gal_mutarotase_sf_dom"/>
</dbReference>
<dbReference type="Pfam" id="PF01263">
    <property type="entry name" value="Aldose_epim"/>
    <property type="match status" value="1"/>
</dbReference>
<comment type="catalytic activity">
    <reaction evidence="1">
        <text>alpha-D-glucose 6-phosphate = beta-D-glucose 6-phosphate</text>
        <dbReference type="Rhea" id="RHEA:16249"/>
        <dbReference type="ChEBI" id="CHEBI:58225"/>
        <dbReference type="ChEBI" id="CHEBI:58247"/>
        <dbReference type="EC" id="5.1.3.15"/>
    </reaction>
</comment>
<dbReference type="PIRSF" id="PIRSF016020">
    <property type="entry name" value="PHexose_mutarotase"/>
    <property type="match status" value="1"/>
</dbReference>
<name>A0ABQ4Q034_9BURK</name>
<proteinExistence type="inferred from homology"/>
<evidence type="ECO:0000256" key="2">
    <source>
        <dbReference type="ARBA" id="ARBA00005866"/>
    </source>
</evidence>
<dbReference type="EC" id="5.1.3.15" evidence="4"/>
<evidence type="ECO:0000256" key="1">
    <source>
        <dbReference type="ARBA" id="ARBA00001096"/>
    </source>
</evidence>
<evidence type="ECO:0000313" key="6">
    <source>
        <dbReference type="Proteomes" id="UP000887222"/>
    </source>
</evidence>
<evidence type="ECO:0000256" key="3">
    <source>
        <dbReference type="ARBA" id="ARBA00023235"/>
    </source>
</evidence>
<dbReference type="PANTHER" id="PTHR11122:SF13">
    <property type="entry name" value="GLUCOSE-6-PHOSPHATE 1-EPIMERASE"/>
    <property type="match status" value="1"/>
</dbReference>
<dbReference type="PANTHER" id="PTHR11122">
    <property type="entry name" value="APOSPORY-ASSOCIATED PROTEIN C-RELATED"/>
    <property type="match status" value="1"/>
</dbReference>
<dbReference type="Proteomes" id="UP000887222">
    <property type="component" value="Unassembled WGS sequence"/>
</dbReference>
<dbReference type="Gene3D" id="2.70.98.10">
    <property type="match status" value="1"/>
</dbReference>
<accession>A0ABQ4Q034</accession>
<sequence length="291" mass="31844">MQQQDFNAQFPDELQGFPGLRLRAGKASALVGAQGAQLLSWQGADGRERLFLSSASDGLRRGDAPDRLAAPIRGGVPVCFPQFSGRGPMIKHGFARGMAWRLDANDGRSATLSCSDNALSREHWPHAFHASVRVALEEDAVTVTLEAHNRDGTAWAFSCALHTYLRLDDVRQARLEGLGGVRYQDATDQNREKRQEENMLSIGAEVDRVYMAPPPALQLHEPGLPVLSISQQGFADTVVWNPGPELARKLSDFPDDGWLHMLCVEAAHAAAPLTLQPGEHWRGSQTLRVLA</sequence>
<dbReference type="InterPro" id="IPR025532">
    <property type="entry name" value="G6P_1-epimerase"/>
</dbReference>
<gene>
    <name evidence="5" type="ORF">NCCP691_04880</name>
</gene>
<evidence type="ECO:0000313" key="5">
    <source>
        <dbReference type="EMBL" id="GIZ50474.1"/>
    </source>
</evidence>
<dbReference type="EMBL" id="BPMK01000002">
    <property type="protein sequence ID" value="GIZ50474.1"/>
    <property type="molecule type" value="Genomic_DNA"/>
</dbReference>
<organism evidence="5 6">
    <name type="scientific">Noviherbaspirillum aridicola</name>
    <dbReference type="NCBI Taxonomy" id="2849687"/>
    <lineage>
        <taxon>Bacteria</taxon>
        <taxon>Pseudomonadati</taxon>
        <taxon>Pseudomonadota</taxon>
        <taxon>Betaproteobacteria</taxon>
        <taxon>Burkholderiales</taxon>
        <taxon>Oxalobacteraceae</taxon>
        <taxon>Noviherbaspirillum</taxon>
    </lineage>
</organism>
<reference evidence="5 6" key="1">
    <citation type="journal article" date="2022" name="Int. J. Syst. Evol. Microbiol.">
        <title>Noviherbaspirillum aridicola sp. nov., isolated from an arid soil in Pakistan.</title>
        <authorList>
            <person name="Khan I.U."/>
            <person name="Saqib M."/>
            <person name="Amin A."/>
            <person name="Hussain F."/>
            <person name="Li L."/>
            <person name="Liu Y.H."/>
            <person name="Fang B.Z."/>
            <person name="Ahmed I."/>
            <person name="Li W.J."/>
        </authorList>
    </citation>
    <scope>NUCLEOTIDE SEQUENCE [LARGE SCALE GENOMIC DNA]</scope>
    <source>
        <strain evidence="5 6">NCCP-691</strain>
    </source>
</reference>